<dbReference type="Proteomes" id="UP000887116">
    <property type="component" value="Unassembled WGS sequence"/>
</dbReference>
<protein>
    <submittedName>
        <fullName evidence="1">Uncharacterized protein</fullName>
    </submittedName>
</protein>
<dbReference type="AlphaFoldDB" id="A0A8X6G004"/>
<comment type="caution">
    <text evidence="1">The sequence shown here is derived from an EMBL/GenBank/DDBJ whole genome shotgun (WGS) entry which is preliminary data.</text>
</comment>
<evidence type="ECO:0000313" key="2">
    <source>
        <dbReference type="Proteomes" id="UP000887116"/>
    </source>
</evidence>
<gene>
    <name evidence="1" type="ORF">TNCT_537251</name>
</gene>
<keyword evidence="2" id="KW-1185">Reference proteome</keyword>
<accession>A0A8X6G004</accession>
<name>A0A8X6G004_TRICU</name>
<sequence>MAAEFAFDYSAREKVKSHLGFVNGRGMQLVGRRHLSSVIDDRRRKEGNYRRCQPQHEHLLGLIVFPFSRTEADIFCINRFA</sequence>
<dbReference type="EMBL" id="BMAO01033873">
    <property type="protein sequence ID" value="GFQ92412.1"/>
    <property type="molecule type" value="Genomic_DNA"/>
</dbReference>
<proteinExistence type="predicted"/>
<evidence type="ECO:0000313" key="1">
    <source>
        <dbReference type="EMBL" id="GFQ92412.1"/>
    </source>
</evidence>
<organism evidence="1 2">
    <name type="scientific">Trichonephila clavata</name>
    <name type="common">Joro spider</name>
    <name type="synonym">Nephila clavata</name>
    <dbReference type="NCBI Taxonomy" id="2740835"/>
    <lineage>
        <taxon>Eukaryota</taxon>
        <taxon>Metazoa</taxon>
        <taxon>Ecdysozoa</taxon>
        <taxon>Arthropoda</taxon>
        <taxon>Chelicerata</taxon>
        <taxon>Arachnida</taxon>
        <taxon>Araneae</taxon>
        <taxon>Araneomorphae</taxon>
        <taxon>Entelegynae</taxon>
        <taxon>Araneoidea</taxon>
        <taxon>Nephilidae</taxon>
        <taxon>Trichonephila</taxon>
    </lineage>
</organism>
<reference evidence="1" key="1">
    <citation type="submission" date="2020-07" db="EMBL/GenBank/DDBJ databases">
        <title>Multicomponent nature underlies the extraordinary mechanical properties of spider dragline silk.</title>
        <authorList>
            <person name="Kono N."/>
            <person name="Nakamura H."/>
            <person name="Mori M."/>
            <person name="Yoshida Y."/>
            <person name="Ohtoshi R."/>
            <person name="Malay A.D."/>
            <person name="Moran D.A.P."/>
            <person name="Tomita M."/>
            <person name="Numata K."/>
            <person name="Arakawa K."/>
        </authorList>
    </citation>
    <scope>NUCLEOTIDE SEQUENCE</scope>
</reference>